<keyword evidence="2" id="KW-1185">Reference proteome</keyword>
<dbReference type="EMBL" id="MLQL01000010">
    <property type="protein sequence ID" value="OQE23967.1"/>
    <property type="molecule type" value="Genomic_DNA"/>
</dbReference>
<dbReference type="AlphaFoldDB" id="A0A1V6TCB0"/>
<comment type="caution">
    <text evidence="1">The sequence shown here is derived from an EMBL/GenBank/DDBJ whole genome shotgun (WGS) entry which is preliminary data.</text>
</comment>
<organism evidence="1 2">
    <name type="scientific">Penicillium flavigenum</name>
    <dbReference type="NCBI Taxonomy" id="254877"/>
    <lineage>
        <taxon>Eukaryota</taxon>
        <taxon>Fungi</taxon>
        <taxon>Dikarya</taxon>
        <taxon>Ascomycota</taxon>
        <taxon>Pezizomycotina</taxon>
        <taxon>Eurotiomycetes</taxon>
        <taxon>Eurotiomycetidae</taxon>
        <taxon>Eurotiales</taxon>
        <taxon>Aspergillaceae</taxon>
        <taxon>Penicillium</taxon>
    </lineage>
</organism>
<evidence type="ECO:0008006" key="3">
    <source>
        <dbReference type="Google" id="ProtNLM"/>
    </source>
</evidence>
<proteinExistence type="predicted"/>
<gene>
    <name evidence="1" type="ORF">PENFLA_c010G09871</name>
</gene>
<dbReference type="OrthoDB" id="4369882at2759"/>
<dbReference type="STRING" id="254877.A0A1V6TCB0"/>
<evidence type="ECO:0000313" key="2">
    <source>
        <dbReference type="Proteomes" id="UP000191342"/>
    </source>
</evidence>
<dbReference type="Proteomes" id="UP000191342">
    <property type="component" value="Unassembled WGS sequence"/>
</dbReference>
<protein>
    <recommendedName>
        <fullName evidence="3">GAG-pre-integrase domain-containing protein</fullName>
    </recommendedName>
</protein>
<accession>A0A1V6TCB0</accession>
<evidence type="ECO:0000313" key="1">
    <source>
        <dbReference type="EMBL" id="OQE23967.1"/>
    </source>
</evidence>
<sequence>MVVAATSSIDRTNDWLLDTGSSRILTHDLKDFHTYQLDHPNLAYAYKDYSGRKIVTLGHGKIIVKAALPRPGGKTYTFITTGYYSPRGYRKLFGIQKLLEEQDISYNTRTKHLTNGEGHILGYTDITDSVPYLISPKEIDHDPNEIDLDSDSDNNNHNIGFVNKVTAYEVHRRLGHARKARIASTLEHIEQLGDHEQYGTKHFDCDACFRGKSK</sequence>
<name>A0A1V6TCB0_9EURO</name>
<reference evidence="2" key="1">
    <citation type="journal article" date="2017" name="Nat. Microbiol.">
        <title>Global analysis of biosynthetic gene clusters reveals vast potential of secondary metabolite production in Penicillium species.</title>
        <authorList>
            <person name="Nielsen J.C."/>
            <person name="Grijseels S."/>
            <person name="Prigent S."/>
            <person name="Ji B."/>
            <person name="Dainat J."/>
            <person name="Nielsen K.F."/>
            <person name="Frisvad J.C."/>
            <person name="Workman M."/>
            <person name="Nielsen J."/>
        </authorList>
    </citation>
    <scope>NUCLEOTIDE SEQUENCE [LARGE SCALE GENOMIC DNA]</scope>
    <source>
        <strain evidence="2">IBT 14082</strain>
    </source>
</reference>